<dbReference type="Proteomes" id="UP000257109">
    <property type="component" value="Unassembled WGS sequence"/>
</dbReference>
<reference evidence="2" key="1">
    <citation type="submission" date="2018-05" db="EMBL/GenBank/DDBJ databases">
        <title>Draft genome of Mucuna pruriens seed.</title>
        <authorList>
            <person name="Nnadi N.E."/>
            <person name="Vos R."/>
            <person name="Hasami M.H."/>
            <person name="Devisetty U.K."/>
            <person name="Aguiy J.C."/>
        </authorList>
    </citation>
    <scope>NUCLEOTIDE SEQUENCE [LARGE SCALE GENOMIC DNA]</scope>
    <source>
        <strain evidence="2">JCA_2017</strain>
    </source>
</reference>
<organism evidence="2 3">
    <name type="scientific">Mucuna pruriens</name>
    <name type="common">Velvet bean</name>
    <name type="synonym">Dolichos pruriens</name>
    <dbReference type="NCBI Taxonomy" id="157652"/>
    <lineage>
        <taxon>Eukaryota</taxon>
        <taxon>Viridiplantae</taxon>
        <taxon>Streptophyta</taxon>
        <taxon>Embryophyta</taxon>
        <taxon>Tracheophyta</taxon>
        <taxon>Spermatophyta</taxon>
        <taxon>Magnoliopsida</taxon>
        <taxon>eudicotyledons</taxon>
        <taxon>Gunneridae</taxon>
        <taxon>Pentapetalae</taxon>
        <taxon>rosids</taxon>
        <taxon>fabids</taxon>
        <taxon>Fabales</taxon>
        <taxon>Fabaceae</taxon>
        <taxon>Papilionoideae</taxon>
        <taxon>50 kb inversion clade</taxon>
        <taxon>NPAAA clade</taxon>
        <taxon>indigoferoid/millettioid clade</taxon>
        <taxon>Phaseoleae</taxon>
        <taxon>Mucuna</taxon>
    </lineage>
</organism>
<dbReference type="AlphaFoldDB" id="A0A371I1D0"/>
<feature type="region of interest" description="Disordered" evidence="1">
    <location>
        <begin position="38"/>
        <end position="99"/>
    </location>
</feature>
<accession>A0A371I1D0</accession>
<keyword evidence="3" id="KW-1185">Reference proteome</keyword>
<dbReference type="OrthoDB" id="29024at2759"/>
<dbReference type="EMBL" id="QJKJ01001200">
    <property type="protein sequence ID" value="RDY08831.1"/>
    <property type="molecule type" value="Genomic_DNA"/>
</dbReference>
<protein>
    <submittedName>
        <fullName evidence="2">Uncharacterized protein</fullName>
    </submittedName>
</protein>
<evidence type="ECO:0000313" key="2">
    <source>
        <dbReference type="EMBL" id="RDY08831.1"/>
    </source>
</evidence>
<feature type="compositionally biased region" description="Acidic residues" evidence="1">
    <location>
        <begin position="84"/>
        <end position="99"/>
    </location>
</feature>
<feature type="non-terminal residue" evidence="2">
    <location>
        <position position="1"/>
    </location>
</feature>
<feature type="compositionally biased region" description="Polar residues" evidence="1">
    <location>
        <begin position="38"/>
        <end position="54"/>
    </location>
</feature>
<sequence>MIIVGELDEDVEDELVFDDDVLIWRDVASATRAAETLNYTRRQTQMQRTDVASTSKKEKGRGVVEEENEDESREKEYDSSSNGNDEDNDMELEEDEEDY</sequence>
<feature type="compositionally biased region" description="Basic and acidic residues" evidence="1">
    <location>
        <begin position="55"/>
        <end position="64"/>
    </location>
</feature>
<comment type="caution">
    <text evidence="2">The sequence shown here is derived from an EMBL/GenBank/DDBJ whole genome shotgun (WGS) entry which is preliminary data.</text>
</comment>
<evidence type="ECO:0000313" key="3">
    <source>
        <dbReference type="Proteomes" id="UP000257109"/>
    </source>
</evidence>
<evidence type="ECO:0000256" key="1">
    <source>
        <dbReference type="SAM" id="MobiDB-lite"/>
    </source>
</evidence>
<proteinExistence type="predicted"/>
<gene>
    <name evidence="2" type="ORF">CR513_06895</name>
</gene>
<name>A0A371I1D0_MUCPR</name>